<keyword evidence="1" id="KW-1133">Transmembrane helix</keyword>
<reference evidence="2 3" key="1">
    <citation type="submission" date="2016-08" db="EMBL/GenBank/DDBJ databases">
        <authorList>
            <person name="Loux V."/>
            <person name="Rue O."/>
        </authorList>
    </citation>
    <scope>NUCLEOTIDE SEQUENCE [LARGE SCALE GENOMIC DNA]</scope>
    <source>
        <strain evidence="2 3">WSBC_10311</strain>
    </source>
</reference>
<feature type="transmembrane region" description="Helical" evidence="1">
    <location>
        <begin position="12"/>
        <end position="33"/>
    </location>
</feature>
<protein>
    <submittedName>
        <fullName evidence="2">Uncharacterized protein</fullName>
    </submittedName>
</protein>
<proteinExistence type="predicted"/>
<gene>
    <name evidence="2" type="ORF">BC10311_04006</name>
</gene>
<comment type="caution">
    <text evidence="2">The sequence shown here is derived from an EMBL/GenBank/DDBJ whole genome shotgun (WGS) entry which is preliminary data.</text>
</comment>
<name>A0AB37YVS4_9BACI</name>
<dbReference type="Proteomes" id="UP000195728">
    <property type="component" value="Unassembled WGS sequence"/>
</dbReference>
<dbReference type="AlphaFoldDB" id="A0AB37YVS4"/>
<keyword evidence="1" id="KW-0472">Membrane</keyword>
<evidence type="ECO:0000313" key="2">
    <source>
        <dbReference type="EMBL" id="SCC51485.1"/>
    </source>
</evidence>
<evidence type="ECO:0000313" key="3">
    <source>
        <dbReference type="Proteomes" id="UP000195728"/>
    </source>
</evidence>
<evidence type="ECO:0000256" key="1">
    <source>
        <dbReference type="SAM" id="Phobius"/>
    </source>
</evidence>
<organism evidence="2 3">
    <name type="scientific">Bacillus wiedmannii</name>
    <dbReference type="NCBI Taxonomy" id="1890302"/>
    <lineage>
        <taxon>Bacteria</taxon>
        <taxon>Bacillati</taxon>
        <taxon>Bacillota</taxon>
        <taxon>Bacilli</taxon>
        <taxon>Bacillales</taxon>
        <taxon>Bacillaceae</taxon>
        <taxon>Bacillus</taxon>
        <taxon>Bacillus cereus group</taxon>
    </lineage>
</organism>
<keyword evidence="1" id="KW-0812">Transmembrane</keyword>
<sequence length="34" mass="3795">MPSEGRLNSFVSFITMFPGPIFVSFCLTIQSALR</sequence>
<accession>A0AB37YVS4</accession>
<dbReference type="EMBL" id="FMBG01000017">
    <property type="protein sequence ID" value="SCC51485.1"/>
    <property type="molecule type" value="Genomic_DNA"/>
</dbReference>